<dbReference type="Pfam" id="PF00407">
    <property type="entry name" value="Bet_v_1"/>
    <property type="match status" value="1"/>
</dbReference>
<comment type="similarity">
    <text evidence="1">Belongs to the BetVI family.</text>
</comment>
<dbReference type="GO" id="GO:0005737">
    <property type="term" value="C:cytoplasm"/>
    <property type="evidence" value="ECO:0007669"/>
    <property type="project" value="TreeGrafter"/>
</dbReference>
<dbReference type="Proteomes" id="UP000775213">
    <property type="component" value="Unassembled WGS sequence"/>
</dbReference>
<evidence type="ECO:0000256" key="1">
    <source>
        <dbReference type="ARBA" id="ARBA00009744"/>
    </source>
</evidence>
<sequence>MWRRSFYAFRAASEINALFAACSDWLSSTSVLFSVATLTDRVMASKVEFQVQADQVDIEVLWKALTKDKFEVARKAAPDLFAEWQVLESEGNGGNIGLGSLLYFRFGPVAPNVEPFKERIVELDEGNHLVKFQGIEGGFMKKGLTYYVLSFKLGHIGEGNTKINATFTYDLEKDFDGTQLLEEFIKVVKYYLNSAVSFLQQKNNA</sequence>
<comment type="caution">
    <text evidence="3">The sequence shown here is derived from an EMBL/GenBank/DDBJ whole genome shotgun (WGS) entry which is preliminary data.</text>
</comment>
<dbReference type="GO" id="GO:0038023">
    <property type="term" value="F:signaling receptor activity"/>
    <property type="evidence" value="ECO:0007669"/>
    <property type="project" value="TreeGrafter"/>
</dbReference>
<dbReference type="GO" id="GO:0006952">
    <property type="term" value="P:defense response"/>
    <property type="evidence" value="ECO:0007669"/>
    <property type="project" value="InterPro"/>
</dbReference>
<dbReference type="Gene3D" id="3.30.530.20">
    <property type="match status" value="1"/>
</dbReference>
<evidence type="ECO:0000313" key="3">
    <source>
        <dbReference type="EMBL" id="KAH0455081.1"/>
    </source>
</evidence>
<accession>A0AAV7GFC0</accession>
<dbReference type="InterPro" id="IPR050279">
    <property type="entry name" value="Plant_def-hormone_signal"/>
</dbReference>
<proteinExistence type="inferred from homology"/>
<gene>
    <name evidence="3" type="ORF">IEQ34_017005</name>
</gene>
<evidence type="ECO:0000259" key="2">
    <source>
        <dbReference type="Pfam" id="PF00407"/>
    </source>
</evidence>
<dbReference type="GO" id="GO:0004864">
    <property type="term" value="F:protein phosphatase inhibitor activity"/>
    <property type="evidence" value="ECO:0007669"/>
    <property type="project" value="TreeGrafter"/>
</dbReference>
<dbReference type="SUPFAM" id="SSF55961">
    <property type="entry name" value="Bet v1-like"/>
    <property type="match status" value="1"/>
</dbReference>
<name>A0AAV7GFC0_DENCH</name>
<keyword evidence="4" id="KW-1185">Reference proteome</keyword>
<feature type="domain" description="Bet v I/Major latex protein" evidence="2">
    <location>
        <begin position="59"/>
        <end position="188"/>
    </location>
</feature>
<protein>
    <recommendedName>
        <fullName evidence="2">Bet v I/Major latex protein domain-containing protein</fullName>
    </recommendedName>
</protein>
<dbReference type="GO" id="GO:0009738">
    <property type="term" value="P:abscisic acid-activated signaling pathway"/>
    <property type="evidence" value="ECO:0007669"/>
    <property type="project" value="TreeGrafter"/>
</dbReference>
<dbReference type="PANTHER" id="PTHR31213">
    <property type="entry name" value="OS08G0374000 PROTEIN-RELATED"/>
    <property type="match status" value="1"/>
</dbReference>
<dbReference type="InterPro" id="IPR023393">
    <property type="entry name" value="START-like_dom_sf"/>
</dbReference>
<evidence type="ECO:0000313" key="4">
    <source>
        <dbReference type="Proteomes" id="UP000775213"/>
    </source>
</evidence>
<dbReference type="InterPro" id="IPR000916">
    <property type="entry name" value="Bet_v_I/MLP"/>
</dbReference>
<dbReference type="GO" id="GO:0005634">
    <property type="term" value="C:nucleus"/>
    <property type="evidence" value="ECO:0007669"/>
    <property type="project" value="TreeGrafter"/>
</dbReference>
<dbReference type="AlphaFoldDB" id="A0AAV7GFC0"/>
<dbReference type="PANTHER" id="PTHR31213:SF64">
    <property type="entry name" value="PHYTOHORMONE-BINDING PROTEIN"/>
    <property type="match status" value="1"/>
</dbReference>
<dbReference type="EMBL" id="JAGFBR010000015">
    <property type="protein sequence ID" value="KAH0455081.1"/>
    <property type="molecule type" value="Genomic_DNA"/>
</dbReference>
<reference evidence="3 4" key="1">
    <citation type="journal article" date="2021" name="Hortic Res">
        <title>Chromosome-scale assembly of the Dendrobium chrysotoxum genome enhances the understanding of orchid evolution.</title>
        <authorList>
            <person name="Zhang Y."/>
            <person name="Zhang G.Q."/>
            <person name="Zhang D."/>
            <person name="Liu X.D."/>
            <person name="Xu X.Y."/>
            <person name="Sun W.H."/>
            <person name="Yu X."/>
            <person name="Zhu X."/>
            <person name="Wang Z.W."/>
            <person name="Zhao X."/>
            <person name="Zhong W.Y."/>
            <person name="Chen H."/>
            <person name="Yin W.L."/>
            <person name="Huang T."/>
            <person name="Niu S.C."/>
            <person name="Liu Z.J."/>
        </authorList>
    </citation>
    <scope>NUCLEOTIDE SEQUENCE [LARGE SCALE GENOMIC DNA]</scope>
    <source>
        <strain evidence="3">Lindl</strain>
    </source>
</reference>
<organism evidence="3 4">
    <name type="scientific">Dendrobium chrysotoxum</name>
    <name type="common">Orchid</name>
    <dbReference type="NCBI Taxonomy" id="161865"/>
    <lineage>
        <taxon>Eukaryota</taxon>
        <taxon>Viridiplantae</taxon>
        <taxon>Streptophyta</taxon>
        <taxon>Embryophyta</taxon>
        <taxon>Tracheophyta</taxon>
        <taxon>Spermatophyta</taxon>
        <taxon>Magnoliopsida</taxon>
        <taxon>Liliopsida</taxon>
        <taxon>Asparagales</taxon>
        <taxon>Orchidaceae</taxon>
        <taxon>Epidendroideae</taxon>
        <taxon>Malaxideae</taxon>
        <taxon>Dendrobiinae</taxon>
        <taxon>Dendrobium</taxon>
    </lineage>
</organism>
<dbReference type="GO" id="GO:0010427">
    <property type="term" value="F:abscisic acid binding"/>
    <property type="evidence" value="ECO:0007669"/>
    <property type="project" value="TreeGrafter"/>
</dbReference>